<protein>
    <submittedName>
        <fullName evidence="1">Uncharacterized protein</fullName>
    </submittedName>
</protein>
<dbReference type="EMBL" id="GBRH01234458">
    <property type="protein sequence ID" value="JAD63437.1"/>
    <property type="molecule type" value="Transcribed_RNA"/>
</dbReference>
<evidence type="ECO:0000313" key="1">
    <source>
        <dbReference type="EMBL" id="JAD63437.1"/>
    </source>
</evidence>
<name>A0A0A9BVZ5_ARUDO</name>
<accession>A0A0A9BVZ5</accession>
<proteinExistence type="predicted"/>
<dbReference type="AlphaFoldDB" id="A0A0A9BVZ5"/>
<reference evidence="1" key="1">
    <citation type="submission" date="2014-09" db="EMBL/GenBank/DDBJ databases">
        <authorList>
            <person name="Magalhaes I.L.F."/>
            <person name="Oliveira U."/>
            <person name="Santos F.R."/>
            <person name="Vidigal T.H.D.A."/>
            <person name="Brescovit A.D."/>
            <person name="Santos A.J."/>
        </authorList>
    </citation>
    <scope>NUCLEOTIDE SEQUENCE</scope>
    <source>
        <tissue evidence="1">Shoot tissue taken approximately 20 cm above the soil surface</tissue>
    </source>
</reference>
<organism evidence="1">
    <name type="scientific">Arundo donax</name>
    <name type="common">Giant reed</name>
    <name type="synonym">Donax arundinaceus</name>
    <dbReference type="NCBI Taxonomy" id="35708"/>
    <lineage>
        <taxon>Eukaryota</taxon>
        <taxon>Viridiplantae</taxon>
        <taxon>Streptophyta</taxon>
        <taxon>Embryophyta</taxon>
        <taxon>Tracheophyta</taxon>
        <taxon>Spermatophyta</taxon>
        <taxon>Magnoliopsida</taxon>
        <taxon>Liliopsida</taxon>
        <taxon>Poales</taxon>
        <taxon>Poaceae</taxon>
        <taxon>PACMAD clade</taxon>
        <taxon>Arundinoideae</taxon>
        <taxon>Arundineae</taxon>
        <taxon>Arundo</taxon>
    </lineage>
</organism>
<sequence>MEWSDFVGICNSFIPKGDLIPKINVLIENNS</sequence>
<reference evidence="1" key="2">
    <citation type="journal article" date="2015" name="Data Brief">
        <title>Shoot transcriptome of the giant reed, Arundo donax.</title>
        <authorList>
            <person name="Barrero R.A."/>
            <person name="Guerrero F.D."/>
            <person name="Moolhuijzen P."/>
            <person name="Goolsby J.A."/>
            <person name="Tidwell J."/>
            <person name="Bellgard S.E."/>
            <person name="Bellgard M.I."/>
        </authorList>
    </citation>
    <scope>NUCLEOTIDE SEQUENCE</scope>
    <source>
        <tissue evidence="1">Shoot tissue taken approximately 20 cm above the soil surface</tissue>
    </source>
</reference>